<keyword evidence="4" id="KW-1185">Reference proteome</keyword>
<feature type="compositionally biased region" description="Basic residues" evidence="1">
    <location>
        <begin position="1"/>
        <end position="15"/>
    </location>
</feature>
<feature type="region of interest" description="Disordered" evidence="1">
    <location>
        <begin position="1"/>
        <end position="28"/>
    </location>
</feature>
<evidence type="ECO:0000313" key="3">
    <source>
        <dbReference type="EMBL" id="MFC3455265.1"/>
    </source>
</evidence>
<evidence type="ECO:0008006" key="5">
    <source>
        <dbReference type="Google" id="ProtNLM"/>
    </source>
</evidence>
<organism evidence="3 4">
    <name type="scientific">Amycolatopsis speibonae</name>
    <dbReference type="NCBI Taxonomy" id="1450224"/>
    <lineage>
        <taxon>Bacteria</taxon>
        <taxon>Bacillati</taxon>
        <taxon>Actinomycetota</taxon>
        <taxon>Actinomycetes</taxon>
        <taxon>Pseudonocardiales</taxon>
        <taxon>Pseudonocardiaceae</taxon>
        <taxon>Amycolatopsis</taxon>
    </lineage>
</organism>
<evidence type="ECO:0000313" key="4">
    <source>
        <dbReference type="Proteomes" id="UP001595645"/>
    </source>
</evidence>
<evidence type="ECO:0000256" key="1">
    <source>
        <dbReference type="SAM" id="MobiDB-lite"/>
    </source>
</evidence>
<keyword evidence="2" id="KW-0732">Signal</keyword>
<sequence length="299" mass="31717">MAGRKPARRRKKTSKSRQPGRLGKAMKSPLAAVTSLAVAGASLAVAVTGPAPELFKSETKPASLTMEPINKRGVTEYVLPLDARLEEMPAGVNGYCSEAVTEWLRKTGEEVPPYQRVSLRNTAQDGAMLAVSNVRAADLRRYDPQPAIRFVCPDGGNADTAVLHLKLDQDPQAQQVENESHSTKPFAFNLAPGEQGNIELHLLGDPGHSYSGRIVADVATGDQVETVSLPLNGNRDGFDRVSAGKFARLAVSPSMRQGTFSCSTSPPGTVIDESSGNSGTSECAPGDIRALIAEIARTP</sequence>
<gene>
    <name evidence="3" type="ORF">ACFOSH_38015</name>
</gene>
<protein>
    <recommendedName>
        <fullName evidence="5">Secreted protein</fullName>
    </recommendedName>
</protein>
<name>A0ABV7P9P1_9PSEU</name>
<dbReference type="RefSeq" id="WP_378245543.1">
    <property type="nucleotide sequence ID" value="NZ_JBHRWK010000084.1"/>
</dbReference>
<evidence type="ECO:0000256" key="2">
    <source>
        <dbReference type="SAM" id="SignalP"/>
    </source>
</evidence>
<proteinExistence type="predicted"/>
<comment type="caution">
    <text evidence="3">The sequence shown here is derived from an EMBL/GenBank/DDBJ whole genome shotgun (WGS) entry which is preliminary data.</text>
</comment>
<dbReference type="EMBL" id="JBHRWK010000084">
    <property type="protein sequence ID" value="MFC3455265.1"/>
    <property type="molecule type" value="Genomic_DNA"/>
</dbReference>
<feature type="chain" id="PRO_5046909722" description="Secreted protein" evidence="2">
    <location>
        <begin position="47"/>
        <end position="299"/>
    </location>
</feature>
<reference evidence="4" key="1">
    <citation type="journal article" date="2019" name="Int. J. Syst. Evol. Microbiol.">
        <title>The Global Catalogue of Microorganisms (GCM) 10K type strain sequencing project: providing services to taxonomists for standard genome sequencing and annotation.</title>
        <authorList>
            <consortium name="The Broad Institute Genomics Platform"/>
            <consortium name="The Broad Institute Genome Sequencing Center for Infectious Disease"/>
            <person name="Wu L."/>
            <person name="Ma J."/>
        </authorList>
    </citation>
    <scope>NUCLEOTIDE SEQUENCE [LARGE SCALE GENOMIC DNA]</scope>
    <source>
        <strain evidence="4">CGMCC 4.7676</strain>
    </source>
</reference>
<dbReference type="Proteomes" id="UP001595645">
    <property type="component" value="Unassembled WGS sequence"/>
</dbReference>
<accession>A0ABV7P9P1</accession>
<feature type="compositionally biased region" description="Polar residues" evidence="1">
    <location>
        <begin position="256"/>
        <end position="281"/>
    </location>
</feature>
<feature type="region of interest" description="Disordered" evidence="1">
    <location>
        <begin position="256"/>
        <end position="282"/>
    </location>
</feature>
<feature type="signal peptide" evidence="2">
    <location>
        <begin position="1"/>
        <end position="46"/>
    </location>
</feature>